<name>A0AAE0FM11_9CHLO</name>
<evidence type="ECO:0000313" key="1">
    <source>
        <dbReference type="EMBL" id="KAK3262214.1"/>
    </source>
</evidence>
<protein>
    <submittedName>
        <fullName evidence="1">Uncharacterized protein</fullName>
    </submittedName>
</protein>
<proteinExistence type="predicted"/>
<dbReference type="PANTHER" id="PTHR21521">
    <property type="entry name" value="AMUN, ISOFORM A"/>
    <property type="match status" value="1"/>
</dbReference>
<dbReference type="AlphaFoldDB" id="A0AAE0FM11"/>
<organism evidence="1 2">
    <name type="scientific">Cymbomonas tetramitiformis</name>
    <dbReference type="NCBI Taxonomy" id="36881"/>
    <lineage>
        <taxon>Eukaryota</taxon>
        <taxon>Viridiplantae</taxon>
        <taxon>Chlorophyta</taxon>
        <taxon>Pyramimonadophyceae</taxon>
        <taxon>Pyramimonadales</taxon>
        <taxon>Pyramimonadaceae</taxon>
        <taxon>Cymbomonas</taxon>
    </lineage>
</organism>
<dbReference type="PANTHER" id="PTHR21521:SF0">
    <property type="entry name" value="AMUN, ISOFORM A"/>
    <property type="match status" value="1"/>
</dbReference>
<comment type="caution">
    <text evidence="1">The sequence shown here is derived from an EMBL/GenBank/DDBJ whole genome shotgun (WGS) entry which is preliminary data.</text>
</comment>
<reference evidence="1 2" key="1">
    <citation type="journal article" date="2015" name="Genome Biol. Evol.">
        <title>Comparative Genomics of a Bacterivorous Green Alga Reveals Evolutionary Causalities and Consequences of Phago-Mixotrophic Mode of Nutrition.</title>
        <authorList>
            <person name="Burns J.A."/>
            <person name="Paasch A."/>
            <person name="Narechania A."/>
            <person name="Kim E."/>
        </authorList>
    </citation>
    <scope>NUCLEOTIDE SEQUENCE [LARGE SCALE GENOMIC DNA]</scope>
    <source>
        <strain evidence="1 2">PLY_AMNH</strain>
    </source>
</reference>
<accession>A0AAE0FM11</accession>
<evidence type="ECO:0000313" key="2">
    <source>
        <dbReference type="Proteomes" id="UP001190700"/>
    </source>
</evidence>
<dbReference type="Proteomes" id="UP001190700">
    <property type="component" value="Unassembled WGS sequence"/>
</dbReference>
<keyword evidence="2" id="KW-1185">Reference proteome</keyword>
<dbReference type="EMBL" id="LGRX02016379">
    <property type="protein sequence ID" value="KAK3262214.1"/>
    <property type="molecule type" value="Genomic_DNA"/>
</dbReference>
<gene>
    <name evidence="1" type="ORF">CYMTET_28917</name>
</gene>
<sequence>MPPSITPAQKKLWESKELRDWHTALERYPEAIESKNKKGLVELDTWYREELPKAIAGRSPGYLEQGELVKLMEWKLARGKWRPRLVQFVKDLSADMVVKTTEEALRQMPVIVDPKSPKAGALPELCKLKGGCLACFRLEA</sequence>